<dbReference type="Proteomes" id="UP000011717">
    <property type="component" value="Unassembled WGS sequence"/>
</dbReference>
<sequence>MEGAAWRPVALDMKERDGGLLLLGALRTAGLALLLKGAPRTPLLSK</sequence>
<comment type="caution">
    <text evidence="1">The sequence shown here is derived from an EMBL/GenBank/DDBJ whole genome shotgun (WGS) entry which is preliminary data.</text>
</comment>
<evidence type="ECO:0000313" key="1">
    <source>
        <dbReference type="EMBL" id="EMD83477.1"/>
    </source>
</evidence>
<proteinExistence type="predicted"/>
<dbReference type="EMBL" id="AMRV01000003">
    <property type="protein sequence ID" value="EMD83477.1"/>
    <property type="molecule type" value="Genomic_DNA"/>
</dbReference>
<dbReference type="AlphaFoldDB" id="M2U628"/>
<evidence type="ECO:0000313" key="2">
    <source>
        <dbReference type="Proteomes" id="UP000011717"/>
    </source>
</evidence>
<organism evidence="1 2">
    <name type="scientific">Pacificimonas flava</name>
    <dbReference type="NCBI Taxonomy" id="1234595"/>
    <lineage>
        <taxon>Bacteria</taxon>
        <taxon>Pseudomonadati</taxon>
        <taxon>Pseudomonadota</taxon>
        <taxon>Alphaproteobacteria</taxon>
        <taxon>Sphingomonadales</taxon>
        <taxon>Sphingosinicellaceae</taxon>
        <taxon>Pacificimonas</taxon>
    </lineage>
</organism>
<accession>M2U628</accession>
<reference evidence="1 2" key="1">
    <citation type="journal article" date="2013" name="Genome Announc.">
        <title>Draft Genome Sequence of Strain JLT2015T, Belonging to the Family Sphingomonadaceae of the Alphaproteobacteria.</title>
        <authorList>
            <person name="Tang K."/>
            <person name="Liu K."/>
            <person name="Li S."/>
            <person name="Jiao N."/>
        </authorList>
    </citation>
    <scope>NUCLEOTIDE SEQUENCE [LARGE SCALE GENOMIC DNA]</scope>
    <source>
        <strain evidence="1 2">JLT2015</strain>
    </source>
</reference>
<keyword evidence="2" id="KW-1185">Reference proteome</keyword>
<name>M2U628_9SPHN</name>
<protein>
    <submittedName>
        <fullName evidence="1">Uncharacterized protein</fullName>
    </submittedName>
</protein>
<gene>
    <name evidence="1" type="ORF">C725_1378</name>
</gene>